<dbReference type="Proteomes" id="UP000236291">
    <property type="component" value="Unassembled WGS sequence"/>
</dbReference>
<dbReference type="PANTHER" id="PTHR10314">
    <property type="entry name" value="CYSTATHIONINE BETA-SYNTHASE"/>
    <property type="match status" value="1"/>
</dbReference>
<sequence>MVEAYIAVLKSLAGEKLLITEAQLCAIAFLGTVMSLLTCLQWHSSGHEPIIELSRRLLSVQKDLGLRWEPGLSTQLEHDGLSMTIHFETTRPEIWVDTMSNVDVLVAAIGTGGTITGTGDYLRMINRKIQV</sequence>
<dbReference type="AlphaFoldDB" id="A0A2K3M909"/>
<dbReference type="ExpressionAtlas" id="A0A2K3M909">
    <property type="expression patterns" value="baseline"/>
</dbReference>
<name>A0A2K3M909_TRIPR</name>
<dbReference type="SUPFAM" id="SSF53686">
    <property type="entry name" value="Tryptophan synthase beta subunit-like PLP-dependent enzymes"/>
    <property type="match status" value="1"/>
</dbReference>
<accession>A0A2K3M909</accession>
<dbReference type="STRING" id="57577.A0A2K3M909"/>
<reference evidence="1 2" key="1">
    <citation type="journal article" date="2014" name="Am. J. Bot.">
        <title>Genome assembly and annotation for red clover (Trifolium pratense; Fabaceae).</title>
        <authorList>
            <person name="Istvanek J."/>
            <person name="Jaros M."/>
            <person name="Krenek A."/>
            <person name="Repkova J."/>
        </authorList>
    </citation>
    <scope>NUCLEOTIDE SEQUENCE [LARGE SCALE GENOMIC DNA]</scope>
    <source>
        <strain evidence="2">cv. Tatra</strain>
        <tissue evidence="1">Young leaves</tissue>
    </source>
</reference>
<dbReference type="InterPro" id="IPR036052">
    <property type="entry name" value="TrpB-like_PALP_sf"/>
</dbReference>
<evidence type="ECO:0000313" key="1">
    <source>
        <dbReference type="EMBL" id="PNX87249.1"/>
    </source>
</evidence>
<evidence type="ECO:0000313" key="2">
    <source>
        <dbReference type="Proteomes" id="UP000236291"/>
    </source>
</evidence>
<proteinExistence type="predicted"/>
<dbReference type="Gene3D" id="3.40.50.1100">
    <property type="match status" value="1"/>
</dbReference>
<protein>
    <submittedName>
        <fullName evidence="1">OAS-TL4 cysteine synthase</fullName>
    </submittedName>
</protein>
<dbReference type="InterPro" id="IPR050214">
    <property type="entry name" value="Cys_Synth/Cystath_Beta-Synth"/>
</dbReference>
<comment type="caution">
    <text evidence="1">The sequence shown here is derived from an EMBL/GenBank/DDBJ whole genome shotgun (WGS) entry which is preliminary data.</text>
</comment>
<organism evidence="1 2">
    <name type="scientific">Trifolium pratense</name>
    <name type="common">Red clover</name>
    <dbReference type="NCBI Taxonomy" id="57577"/>
    <lineage>
        <taxon>Eukaryota</taxon>
        <taxon>Viridiplantae</taxon>
        <taxon>Streptophyta</taxon>
        <taxon>Embryophyta</taxon>
        <taxon>Tracheophyta</taxon>
        <taxon>Spermatophyta</taxon>
        <taxon>Magnoliopsida</taxon>
        <taxon>eudicotyledons</taxon>
        <taxon>Gunneridae</taxon>
        <taxon>Pentapetalae</taxon>
        <taxon>rosids</taxon>
        <taxon>fabids</taxon>
        <taxon>Fabales</taxon>
        <taxon>Fabaceae</taxon>
        <taxon>Papilionoideae</taxon>
        <taxon>50 kb inversion clade</taxon>
        <taxon>NPAAA clade</taxon>
        <taxon>Hologalegina</taxon>
        <taxon>IRL clade</taxon>
        <taxon>Trifolieae</taxon>
        <taxon>Trifolium</taxon>
    </lineage>
</organism>
<reference evidence="1 2" key="2">
    <citation type="journal article" date="2017" name="Front. Plant Sci.">
        <title>Gene Classification and Mining of Molecular Markers Useful in Red Clover (Trifolium pratense) Breeding.</title>
        <authorList>
            <person name="Istvanek J."/>
            <person name="Dluhosova J."/>
            <person name="Dluhos P."/>
            <person name="Patkova L."/>
            <person name="Nedelnik J."/>
            <person name="Repkova J."/>
        </authorList>
    </citation>
    <scope>NUCLEOTIDE SEQUENCE [LARGE SCALE GENOMIC DNA]</scope>
    <source>
        <strain evidence="2">cv. Tatra</strain>
        <tissue evidence="1">Young leaves</tissue>
    </source>
</reference>
<dbReference type="EMBL" id="ASHM01053386">
    <property type="protein sequence ID" value="PNX87249.1"/>
    <property type="molecule type" value="Genomic_DNA"/>
</dbReference>
<gene>
    <name evidence="1" type="ORF">L195_g043336</name>
</gene>